<dbReference type="AlphaFoldDB" id="A0A9E2P0C9"/>
<reference evidence="1" key="1">
    <citation type="journal article" date="2021" name="PeerJ">
        <title>Extensive microbial diversity within the chicken gut microbiome revealed by metagenomics and culture.</title>
        <authorList>
            <person name="Gilroy R."/>
            <person name="Ravi A."/>
            <person name="Getino M."/>
            <person name="Pursley I."/>
            <person name="Horton D.L."/>
            <person name="Alikhan N.F."/>
            <person name="Baker D."/>
            <person name="Gharbi K."/>
            <person name="Hall N."/>
            <person name="Watson M."/>
            <person name="Adriaenssens E.M."/>
            <person name="Foster-Nyarko E."/>
            <person name="Jarju S."/>
            <person name="Secka A."/>
            <person name="Antonio M."/>
            <person name="Oren A."/>
            <person name="Chaudhuri R.R."/>
            <person name="La Ragione R."/>
            <person name="Hildebrand F."/>
            <person name="Pallen M.J."/>
        </authorList>
    </citation>
    <scope>NUCLEOTIDE SEQUENCE</scope>
    <source>
        <strain evidence="1">G3-2149</strain>
    </source>
</reference>
<protein>
    <submittedName>
        <fullName evidence="1">Uncharacterized protein</fullName>
    </submittedName>
</protein>
<gene>
    <name evidence="1" type="ORF">H9789_02240</name>
</gene>
<evidence type="ECO:0000313" key="1">
    <source>
        <dbReference type="EMBL" id="MBU3852649.1"/>
    </source>
</evidence>
<organism evidence="1 2">
    <name type="scientific">Candidatus Paraprevotella stercoravium</name>
    <dbReference type="NCBI Taxonomy" id="2838725"/>
    <lineage>
        <taxon>Bacteria</taxon>
        <taxon>Pseudomonadati</taxon>
        <taxon>Bacteroidota</taxon>
        <taxon>Bacteroidia</taxon>
        <taxon>Bacteroidales</taxon>
        <taxon>Prevotellaceae</taxon>
        <taxon>Paraprevotella</taxon>
    </lineage>
</organism>
<comment type="caution">
    <text evidence="1">The sequence shown here is derived from an EMBL/GenBank/DDBJ whole genome shotgun (WGS) entry which is preliminary data.</text>
</comment>
<reference evidence="1" key="2">
    <citation type="submission" date="2021-04" db="EMBL/GenBank/DDBJ databases">
        <authorList>
            <person name="Gilroy R."/>
        </authorList>
    </citation>
    <scope>NUCLEOTIDE SEQUENCE</scope>
    <source>
        <strain evidence="1">G3-2149</strain>
    </source>
</reference>
<proteinExistence type="predicted"/>
<accession>A0A9E2P0C9</accession>
<sequence length="64" mass="7496">MRVRRMTIEQGRRVGIGRFPNFHRTGSIKGMKRLYYGKDCLMVRCGSYVYNVSAEPQIYYQASV</sequence>
<evidence type="ECO:0000313" key="2">
    <source>
        <dbReference type="Proteomes" id="UP000823865"/>
    </source>
</evidence>
<name>A0A9E2P0C9_9BACT</name>
<dbReference type="Proteomes" id="UP000823865">
    <property type="component" value="Unassembled WGS sequence"/>
</dbReference>
<dbReference type="EMBL" id="JAHLFU010000038">
    <property type="protein sequence ID" value="MBU3852649.1"/>
    <property type="molecule type" value="Genomic_DNA"/>
</dbReference>